<protein>
    <submittedName>
        <fullName evidence="2">Uncharacterized protein</fullName>
    </submittedName>
</protein>
<keyword evidence="1" id="KW-0472">Membrane</keyword>
<proteinExistence type="predicted"/>
<accession>A0A173FZS6</accession>
<dbReference type="PANTHER" id="PTHR46018:SF2">
    <property type="entry name" value="ZINC PHOSPHODIESTERASE ELAC PROTEIN 1"/>
    <property type="match status" value="1"/>
</dbReference>
<dbReference type="SUPFAM" id="SSF56281">
    <property type="entry name" value="Metallo-hydrolase/oxidoreductase"/>
    <property type="match status" value="1"/>
</dbReference>
<keyword evidence="1" id="KW-0812">Transmembrane</keyword>
<dbReference type="GO" id="GO:0042781">
    <property type="term" value="F:3'-tRNA processing endoribonuclease activity"/>
    <property type="evidence" value="ECO:0007669"/>
    <property type="project" value="TreeGrafter"/>
</dbReference>
<dbReference type="PANTHER" id="PTHR46018">
    <property type="entry name" value="ZINC PHOSPHODIESTERASE ELAC PROTEIN 1"/>
    <property type="match status" value="1"/>
</dbReference>
<sequence>MNITYIYNKNICILNKGLCLSLKIHQSRDIWLINCAEGSQNYCIKSKTKINRIYGIIITSLHINHIAGIIGFLSTLSLINRTNNLYIYAPKGINKYLKLIKRYAKTNFKYKIYFLVLRTNAILNIKNNIIYFGINQQKNYALVFLNYEQYNHFNLKKAKIFRVSPGPIYNNLKKCSNMLLPDGLILNGHQFITMYENGKKITITSTKHHIRPFYEFNWKNNFCYSEH</sequence>
<dbReference type="EMBL" id="KU053957">
    <property type="protein sequence ID" value="ANH09532.1"/>
    <property type="molecule type" value="Genomic_DNA"/>
</dbReference>
<dbReference type="GeneID" id="27983084"/>
<dbReference type="InterPro" id="IPR036866">
    <property type="entry name" value="RibonucZ/Hydroxyglut_hydro"/>
</dbReference>
<evidence type="ECO:0000256" key="1">
    <source>
        <dbReference type="SAM" id="Phobius"/>
    </source>
</evidence>
<dbReference type="RefSeq" id="YP_009257449.1">
    <property type="nucleotide sequence ID" value="NC_030338.1"/>
</dbReference>
<geneLocation type="plastid" evidence="2"/>
<reference evidence="2" key="2">
    <citation type="submission" date="2016-06" db="EMBL/GenBank/DDBJ databases">
        <title>Genomic and phylogenetic analysis of Gastroclonium compressum supports its reinstatement to Coeloseira (Champiaceae, Rhodophyta).</title>
        <authorList>
            <person name="Kilpatrick Z."/>
            <person name="Hughey J.R."/>
        </authorList>
    </citation>
    <scope>NUCLEOTIDE SEQUENCE</scope>
</reference>
<name>A0A173FZS6_GASCM</name>
<feature type="transmembrane region" description="Helical" evidence="1">
    <location>
        <begin position="53"/>
        <end position="79"/>
    </location>
</feature>
<evidence type="ECO:0000313" key="2">
    <source>
        <dbReference type="EMBL" id="ANH09532.1"/>
    </source>
</evidence>
<organism evidence="2">
    <name type="scientific">Gastroclonium compressum</name>
    <name type="common">Red alga</name>
    <name type="synonym">Coeloseira compressa</name>
    <dbReference type="NCBI Taxonomy" id="1852973"/>
    <lineage>
        <taxon>Eukaryota</taxon>
        <taxon>Rhodophyta</taxon>
        <taxon>Florideophyceae</taxon>
        <taxon>Rhodymeniophycidae</taxon>
        <taxon>Rhodymeniales</taxon>
        <taxon>Champiaceae</taxon>
        <taxon>Coeloseira</taxon>
    </lineage>
</organism>
<keyword evidence="1" id="KW-1133">Transmembrane helix</keyword>
<reference evidence="2" key="1">
    <citation type="submission" date="2015-11" db="EMBL/GenBank/DDBJ databases">
        <authorList>
            <person name="Zhang Y."/>
            <person name="Guo Z."/>
        </authorList>
    </citation>
    <scope>NUCLEOTIDE SEQUENCE</scope>
</reference>
<keyword evidence="2" id="KW-0934">Plastid</keyword>
<dbReference type="GO" id="GO:0005634">
    <property type="term" value="C:nucleus"/>
    <property type="evidence" value="ECO:0007669"/>
    <property type="project" value="TreeGrafter"/>
</dbReference>
<dbReference type="Gene3D" id="3.60.15.10">
    <property type="entry name" value="Ribonuclease Z/Hydroxyacylglutathione hydrolase-like"/>
    <property type="match status" value="1"/>
</dbReference>
<gene>
    <name evidence="2" type="primary">orf263</name>
</gene>
<dbReference type="AlphaFoldDB" id="A0A173FZS6"/>